<comment type="function">
    <text evidence="1">Mitochondrial transporter that mediates uptake of thiamine pyrophosphate (ThPP) into mitochondria.</text>
</comment>
<keyword evidence="7" id="KW-0999">Mitochondrion inner membrane</keyword>
<organism evidence="14 15">
    <name type="scientific">Hortaea werneckii</name>
    <name type="common">Black yeast</name>
    <name type="synonym">Cladosporium werneckii</name>
    <dbReference type="NCBI Taxonomy" id="91943"/>
    <lineage>
        <taxon>Eukaryota</taxon>
        <taxon>Fungi</taxon>
        <taxon>Dikarya</taxon>
        <taxon>Ascomycota</taxon>
        <taxon>Pezizomycotina</taxon>
        <taxon>Dothideomycetes</taxon>
        <taxon>Dothideomycetidae</taxon>
        <taxon>Mycosphaerellales</taxon>
        <taxon>Teratosphaeriaceae</taxon>
        <taxon>Hortaea</taxon>
    </lineage>
</organism>
<dbReference type="Proteomes" id="UP000281468">
    <property type="component" value="Unassembled WGS sequence"/>
</dbReference>
<evidence type="ECO:0000256" key="7">
    <source>
        <dbReference type="ARBA" id="ARBA00022792"/>
    </source>
</evidence>
<dbReference type="Gene3D" id="1.50.40.10">
    <property type="entry name" value="Mitochondrial carrier domain"/>
    <property type="match status" value="1"/>
</dbReference>
<keyword evidence="5 11" id="KW-0812">Transmembrane</keyword>
<feature type="repeat" description="Solcar" evidence="11">
    <location>
        <begin position="252"/>
        <end position="349"/>
    </location>
</feature>
<evidence type="ECO:0000256" key="2">
    <source>
        <dbReference type="ARBA" id="ARBA00004448"/>
    </source>
</evidence>
<sequence length="362" mass="38620">MSQSSPSLPSFMHSPQATPDADADADGTSSANIRYKGTRTQVVAAGAFAGLFSRFCIAPLDVLKIRLQLQYHSLCDPLNAPPHSSPRNNPAGVLQVARNIWRHEGITGFWKGNIPAEGLYLSYGAAQFLAYRSMNQALDALEQNTTTSSSSFRLPGTAKSFIAGAAAGTAATTVTYPLDLLRTRFAAQGTEKVYAGLLASLRDITHHEGPAGFFRGLSAGVGQIVPYMGLFFASYETLKPALATTLPFSLLPFSSGDALAGILASVLSKSAVFPLDTVRKRLQVQGPHRAKYVGVAHMPAYQRGVRGTLGMIVRREGWRGLYRGLAVSLIKAAPASAVTMWSYERALGLLQDLSPPPPPLDG</sequence>
<keyword evidence="4 12" id="KW-0813">Transport</keyword>
<dbReference type="SUPFAM" id="SSF103506">
    <property type="entry name" value="Mitochondrial carrier"/>
    <property type="match status" value="1"/>
</dbReference>
<dbReference type="GO" id="GO:0005743">
    <property type="term" value="C:mitochondrial inner membrane"/>
    <property type="evidence" value="ECO:0007669"/>
    <property type="project" value="UniProtKB-SubCell"/>
</dbReference>
<name>A0A3M7DNQ8_HORWE</name>
<dbReference type="GO" id="GO:0055085">
    <property type="term" value="P:transmembrane transport"/>
    <property type="evidence" value="ECO:0007669"/>
    <property type="project" value="InterPro"/>
</dbReference>
<feature type="repeat" description="Solcar" evidence="11">
    <location>
        <begin position="37"/>
        <end position="137"/>
    </location>
</feature>
<dbReference type="InterPro" id="IPR023395">
    <property type="entry name" value="MCP_dom_sf"/>
</dbReference>
<keyword evidence="10 11" id="KW-0472">Membrane</keyword>
<dbReference type="EMBL" id="QWIQ01001422">
    <property type="protein sequence ID" value="RMY65667.1"/>
    <property type="molecule type" value="Genomic_DNA"/>
</dbReference>
<gene>
    <name evidence="14" type="ORF">D0862_15259</name>
</gene>
<keyword evidence="6" id="KW-0677">Repeat</keyword>
<accession>A0A3M7DNQ8</accession>
<keyword evidence="8" id="KW-1133">Transmembrane helix</keyword>
<proteinExistence type="inferred from homology"/>
<evidence type="ECO:0000256" key="8">
    <source>
        <dbReference type="ARBA" id="ARBA00022989"/>
    </source>
</evidence>
<protein>
    <recommendedName>
        <fullName evidence="3">Mitochondrial thiamine pyrophosphate carrier 1</fullName>
    </recommendedName>
</protein>
<evidence type="ECO:0000256" key="3">
    <source>
        <dbReference type="ARBA" id="ARBA00021935"/>
    </source>
</evidence>
<dbReference type="Pfam" id="PF00153">
    <property type="entry name" value="Mito_carr"/>
    <property type="match status" value="3"/>
</dbReference>
<feature type="compositionally biased region" description="Polar residues" evidence="13">
    <location>
        <begin position="1"/>
        <end position="17"/>
    </location>
</feature>
<keyword evidence="9" id="KW-0496">Mitochondrion</keyword>
<dbReference type="PROSITE" id="PS50920">
    <property type="entry name" value="SOLCAR"/>
    <property type="match status" value="3"/>
</dbReference>
<evidence type="ECO:0000256" key="1">
    <source>
        <dbReference type="ARBA" id="ARBA00002238"/>
    </source>
</evidence>
<reference evidence="14 15" key="1">
    <citation type="journal article" date="2018" name="BMC Genomics">
        <title>Genomic evidence for intraspecific hybridization in a clonal and extremely halotolerant yeast.</title>
        <authorList>
            <person name="Gostincar C."/>
            <person name="Stajich J.E."/>
            <person name="Zupancic J."/>
            <person name="Zalar P."/>
            <person name="Gunde-Cimerman N."/>
        </authorList>
    </citation>
    <scope>NUCLEOTIDE SEQUENCE [LARGE SCALE GENOMIC DNA]</scope>
    <source>
        <strain evidence="14 15">EXF-171</strain>
    </source>
</reference>
<feature type="repeat" description="Solcar" evidence="11">
    <location>
        <begin position="155"/>
        <end position="241"/>
    </location>
</feature>
<dbReference type="AlphaFoldDB" id="A0A3M7DNQ8"/>
<comment type="caution">
    <text evidence="14">The sequence shown here is derived from an EMBL/GenBank/DDBJ whole genome shotgun (WGS) entry which is preliminary data.</text>
</comment>
<evidence type="ECO:0000256" key="13">
    <source>
        <dbReference type="SAM" id="MobiDB-lite"/>
    </source>
</evidence>
<feature type="region of interest" description="Disordered" evidence="13">
    <location>
        <begin position="1"/>
        <end position="29"/>
    </location>
</feature>
<evidence type="ECO:0000256" key="11">
    <source>
        <dbReference type="PROSITE-ProRule" id="PRU00282"/>
    </source>
</evidence>
<evidence type="ECO:0000313" key="15">
    <source>
        <dbReference type="Proteomes" id="UP000281468"/>
    </source>
</evidence>
<dbReference type="InterPro" id="IPR002067">
    <property type="entry name" value="MCP"/>
</dbReference>
<comment type="similarity">
    <text evidence="12">Belongs to the mitochondrial carrier (TC 2.A.29) family.</text>
</comment>
<evidence type="ECO:0000313" key="14">
    <source>
        <dbReference type="EMBL" id="RMY65667.1"/>
    </source>
</evidence>
<evidence type="ECO:0000256" key="5">
    <source>
        <dbReference type="ARBA" id="ARBA00022692"/>
    </source>
</evidence>
<evidence type="ECO:0000256" key="6">
    <source>
        <dbReference type="ARBA" id="ARBA00022737"/>
    </source>
</evidence>
<evidence type="ECO:0000256" key="4">
    <source>
        <dbReference type="ARBA" id="ARBA00022448"/>
    </source>
</evidence>
<dbReference type="InterPro" id="IPR018108">
    <property type="entry name" value="MCP_transmembrane"/>
</dbReference>
<dbReference type="PANTHER" id="PTHR24089">
    <property type="entry name" value="SOLUTE CARRIER FAMILY 25"/>
    <property type="match status" value="1"/>
</dbReference>
<evidence type="ECO:0000256" key="10">
    <source>
        <dbReference type="ARBA" id="ARBA00023136"/>
    </source>
</evidence>
<evidence type="ECO:0000256" key="9">
    <source>
        <dbReference type="ARBA" id="ARBA00023128"/>
    </source>
</evidence>
<dbReference type="PRINTS" id="PR00926">
    <property type="entry name" value="MITOCARRIER"/>
</dbReference>
<evidence type="ECO:0000256" key="12">
    <source>
        <dbReference type="RuleBase" id="RU000488"/>
    </source>
</evidence>
<comment type="subcellular location">
    <subcellularLocation>
        <location evidence="2">Mitochondrion inner membrane</location>
        <topology evidence="2">Multi-pass membrane protein</topology>
    </subcellularLocation>
</comment>